<gene>
    <name evidence="1" type="ORF">L1987_00706</name>
</gene>
<evidence type="ECO:0000313" key="1">
    <source>
        <dbReference type="EMBL" id="KAI3826656.1"/>
    </source>
</evidence>
<sequence>MRCGIRADLSMAWQPLMEAPGAVERKYRNGCGGGKVGKGVPVYVMPPLDSVTMANGVNRRKAMTTCFQALKSAGVEGVMMDVWKFKSEWVRPESLVMLCSLKAAAESYGKPDWGTTGPTDAGEYNNSPEKNQFLQKRIRQLEQ</sequence>
<dbReference type="EMBL" id="CM042018">
    <property type="protein sequence ID" value="KAI3826656.1"/>
    <property type="molecule type" value="Genomic_DNA"/>
</dbReference>
<accession>A0ACB9K305</accession>
<reference evidence="1 2" key="2">
    <citation type="journal article" date="2022" name="Mol. Ecol. Resour.">
        <title>The genomes of chicory, endive, great burdock and yacon provide insights into Asteraceae paleo-polyploidization history and plant inulin production.</title>
        <authorList>
            <person name="Fan W."/>
            <person name="Wang S."/>
            <person name="Wang H."/>
            <person name="Wang A."/>
            <person name="Jiang F."/>
            <person name="Liu H."/>
            <person name="Zhao H."/>
            <person name="Xu D."/>
            <person name="Zhang Y."/>
        </authorList>
    </citation>
    <scope>NUCLEOTIDE SEQUENCE [LARGE SCALE GENOMIC DNA]</scope>
    <source>
        <strain evidence="2">cv. Yunnan</strain>
        <tissue evidence="1">Leaves</tissue>
    </source>
</reference>
<comment type="caution">
    <text evidence="1">The sequence shown here is derived from an EMBL/GenBank/DDBJ whole genome shotgun (WGS) entry which is preliminary data.</text>
</comment>
<name>A0ACB9K305_9ASTR</name>
<evidence type="ECO:0000313" key="2">
    <source>
        <dbReference type="Proteomes" id="UP001056120"/>
    </source>
</evidence>
<protein>
    <submittedName>
        <fullName evidence="1">Uncharacterized protein</fullName>
    </submittedName>
</protein>
<reference evidence="2" key="1">
    <citation type="journal article" date="2022" name="Mol. Ecol. Resour.">
        <title>The genomes of chicory, endive, great burdock and yacon provide insights into Asteraceae palaeo-polyploidization history and plant inulin production.</title>
        <authorList>
            <person name="Fan W."/>
            <person name="Wang S."/>
            <person name="Wang H."/>
            <person name="Wang A."/>
            <person name="Jiang F."/>
            <person name="Liu H."/>
            <person name="Zhao H."/>
            <person name="Xu D."/>
            <person name="Zhang Y."/>
        </authorList>
    </citation>
    <scope>NUCLEOTIDE SEQUENCE [LARGE SCALE GENOMIC DNA]</scope>
    <source>
        <strain evidence="2">cv. Yunnan</strain>
    </source>
</reference>
<organism evidence="1 2">
    <name type="scientific">Smallanthus sonchifolius</name>
    <dbReference type="NCBI Taxonomy" id="185202"/>
    <lineage>
        <taxon>Eukaryota</taxon>
        <taxon>Viridiplantae</taxon>
        <taxon>Streptophyta</taxon>
        <taxon>Embryophyta</taxon>
        <taxon>Tracheophyta</taxon>
        <taxon>Spermatophyta</taxon>
        <taxon>Magnoliopsida</taxon>
        <taxon>eudicotyledons</taxon>
        <taxon>Gunneridae</taxon>
        <taxon>Pentapetalae</taxon>
        <taxon>asterids</taxon>
        <taxon>campanulids</taxon>
        <taxon>Asterales</taxon>
        <taxon>Asteraceae</taxon>
        <taxon>Asteroideae</taxon>
        <taxon>Heliantheae alliance</taxon>
        <taxon>Millerieae</taxon>
        <taxon>Smallanthus</taxon>
    </lineage>
</organism>
<keyword evidence="2" id="KW-1185">Reference proteome</keyword>
<dbReference type="Proteomes" id="UP001056120">
    <property type="component" value="Linkage Group LG01"/>
</dbReference>
<proteinExistence type="predicted"/>